<evidence type="ECO:0000313" key="1">
    <source>
        <dbReference type="EMBL" id="MFD1222590.1"/>
    </source>
</evidence>
<sequence length="229" mass="27121">MYKAVLFDLDNTLLNYSLSEYDCMRRTCRDHQLFANDEEQWSRFWEVYLKHNEKYWMDFVSGGSITSIHDVIRYSFRDTLNRDVRLHNELASTYWNYFCHTCHFEDGAEDVLRSLQSDYRLGIISNGIGEAQHKRLTAGNIRGTFQSIVVSDEVGIRKPHKEIFEMALNELKLDKDEVLFVGDSLQDDYHGSVNAGIDFCYYNRNKQNLREDIQPKYMIHRLEELLDCM</sequence>
<proteinExistence type="predicted"/>
<dbReference type="PRINTS" id="PR00413">
    <property type="entry name" value="HADHALOGNASE"/>
</dbReference>
<dbReference type="SFLD" id="SFLDG01135">
    <property type="entry name" value="C1.5.6:_HAD__Beta-PGM__Phospha"/>
    <property type="match status" value="1"/>
</dbReference>
<dbReference type="RefSeq" id="WP_345588242.1">
    <property type="nucleotide sequence ID" value="NZ_BAABJG010000015.1"/>
</dbReference>
<accession>A0ABW3UPA8</accession>
<protein>
    <submittedName>
        <fullName evidence="1">YjjG family noncanonical pyrimidine nucleotidase</fullName>
        <ecNumber evidence="1">3.1.3.5</ecNumber>
    </submittedName>
</protein>
<comment type="caution">
    <text evidence="1">The sequence shown here is derived from an EMBL/GenBank/DDBJ whole genome shotgun (WGS) entry which is preliminary data.</text>
</comment>
<dbReference type="SFLD" id="SFLDS00003">
    <property type="entry name" value="Haloacid_Dehalogenase"/>
    <property type="match status" value="1"/>
</dbReference>
<dbReference type="InterPro" id="IPR011951">
    <property type="entry name" value="HAD-SF_hydro_IA_YjjG/PynA"/>
</dbReference>
<dbReference type="InterPro" id="IPR006439">
    <property type="entry name" value="HAD-SF_hydro_IA"/>
</dbReference>
<dbReference type="SFLD" id="SFLDG01129">
    <property type="entry name" value="C1.5:_HAD__Beta-PGM__Phosphata"/>
    <property type="match status" value="1"/>
</dbReference>
<dbReference type="PANTHER" id="PTHR47478:SF1">
    <property type="entry name" value="PYRIMIDINE 5'-NUCLEOTIDASE YJJG"/>
    <property type="match status" value="1"/>
</dbReference>
<dbReference type="GO" id="GO:0008253">
    <property type="term" value="F:5'-nucleotidase activity"/>
    <property type="evidence" value="ECO:0007669"/>
    <property type="project" value="UniProtKB-EC"/>
</dbReference>
<name>A0ABW3UPA8_9BACL</name>
<dbReference type="InterPro" id="IPR023214">
    <property type="entry name" value="HAD_sf"/>
</dbReference>
<evidence type="ECO:0000313" key="2">
    <source>
        <dbReference type="Proteomes" id="UP001597180"/>
    </source>
</evidence>
<dbReference type="EC" id="3.1.3.5" evidence="1"/>
<dbReference type="EMBL" id="JBHTLU010000031">
    <property type="protein sequence ID" value="MFD1222590.1"/>
    <property type="molecule type" value="Genomic_DNA"/>
</dbReference>
<dbReference type="PANTHER" id="PTHR47478">
    <property type="match status" value="1"/>
</dbReference>
<dbReference type="InterPro" id="IPR052550">
    <property type="entry name" value="Pyrimidine_5'-ntase_YjjG"/>
</dbReference>
<dbReference type="InterPro" id="IPR036412">
    <property type="entry name" value="HAD-like_sf"/>
</dbReference>
<reference evidence="2" key="1">
    <citation type="journal article" date="2019" name="Int. J. Syst. Evol. Microbiol.">
        <title>The Global Catalogue of Microorganisms (GCM) 10K type strain sequencing project: providing services to taxonomists for standard genome sequencing and annotation.</title>
        <authorList>
            <consortium name="The Broad Institute Genomics Platform"/>
            <consortium name="The Broad Institute Genome Sequencing Center for Infectious Disease"/>
            <person name="Wu L."/>
            <person name="Ma J."/>
        </authorList>
    </citation>
    <scope>NUCLEOTIDE SEQUENCE [LARGE SCALE GENOMIC DNA]</scope>
    <source>
        <strain evidence="2">CCUG 53270</strain>
    </source>
</reference>
<dbReference type="SUPFAM" id="SSF56784">
    <property type="entry name" value="HAD-like"/>
    <property type="match status" value="1"/>
</dbReference>
<organism evidence="1 2">
    <name type="scientific">Paenibacillus vulneris</name>
    <dbReference type="NCBI Taxonomy" id="1133364"/>
    <lineage>
        <taxon>Bacteria</taxon>
        <taxon>Bacillati</taxon>
        <taxon>Bacillota</taxon>
        <taxon>Bacilli</taxon>
        <taxon>Bacillales</taxon>
        <taxon>Paenibacillaceae</taxon>
        <taxon>Paenibacillus</taxon>
    </lineage>
</organism>
<dbReference type="Pfam" id="PF13419">
    <property type="entry name" value="HAD_2"/>
    <property type="match status" value="1"/>
</dbReference>
<dbReference type="NCBIfam" id="TIGR02254">
    <property type="entry name" value="YjjG_YfnB"/>
    <property type="match status" value="1"/>
</dbReference>
<keyword evidence="1" id="KW-0378">Hydrolase</keyword>
<dbReference type="NCBIfam" id="TIGR01549">
    <property type="entry name" value="HAD-SF-IA-v1"/>
    <property type="match status" value="1"/>
</dbReference>
<dbReference type="Gene3D" id="3.40.50.1000">
    <property type="entry name" value="HAD superfamily/HAD-like"/>
    <property type="match status" value="1"/>
</dbReference>
<dbReference type="Proteomes" id="UP001597180">
    <property type="component" value="Unassembled WGS sequence"/>
</dbReference>
<keyword evidence="2" id="KW-1185">Reference proteome</keyword>
<dbReference type="InterPro" id="IPR041492">
    <property type="entry name" value="HAD_2"/>
</dbReference>
<gene>
    <name evidence="1" type="ORF">ACFQ4B_20945</name>
</gene>
<dbReference type="Gene3D" id="1.10.150.240">
    <property type="entry name" value="Putative phosphatase, domain 2"/>
    <property type="match status" value="1"/>
</dbReference>
<dbReference type="InterPro" id="IPR023198">
    <property type="entry name" value="PGP-like_dom2"/>
</dbReference>